<dbReference type="PANTHER" id="PTHR11124">
    <property type="entry name" value="VACUOLAR SORTING PROTEIN VPS29"/>
    <property type="match status" value="1"/>
</dbReference>
<dbReference type="KEGG" id="csq:CSCA_4622"/>
<organism evidence="4 5">
    <name type="scientific">Clostridium scatologenes</name>
    <dbReference type="NCBI Taxonomy" id="1548"/>
    <lineage>
        <taxon>Bacteria</taxon>
        <taxon>Bacillati</taxon>
        <taxon>Bacillota</taxon>
        <taxon>Clostridia</taxon>
        <taxon>Eubacteriales</taxon>
        <taxon>Clostridiaceae</taxon>
        <taxon>Clostridium</taxon>
    </lineage>
</organism>
<dbReference type="CDD" id="cd00841">
    <property type="entry name" value="MPP_YfcE"/>
    <property type="match status" value="1"/>
</dbReference>
<dbReference type="RefSeq" id="WP_029162885.1">
    <property type="nucleotide sequence ID" value="NZ_CP009933.1"/>
</dbReference>
<gene>
    <name evidence="4" type="ORF">CSCA_4622</name>
</gene>
<feature type="domain" description="Calcineurin-like phosphoesterase" evidence="3">
    <location>
        <begin position="1"/>
        <end position="146"/>
    </location>
</feature>
<dbReference type="EMBL" id="CP009933">
    <property type="protein sequence ID" value="AKA71747.1"/>
    <property type="molecule type" value="Genomic_DNA"/>
</dbReference>
<reference evidence="4 5" key="1">
    <citation type="journal article" date="2015" name="J. Biotechnol.">
        <title>Complete genome sequence of a malodorant-producing acetogen, Clostridium scatologenes ATCC 25775(T).</title>
        <authorList>
            <person name="Zhu Z."/>
            <person name="Guo T."/>
            <person name="Zheng H."/>
            <person name="Song T."/>
            <person name="Ouyang P."/>
            <person name="Xie J."/>
        </authorList>
    </citation>
    <scope>NUCLEOTIDE SEQUENCE [LARGE SCALE GENOMIC DNA]</scope>
    <source>
        <strain evidence="4 5">ATCC 25775</strain>
    </source>
</reference>
<dbReference type="InterPro" id="IPR000979">
    <property type="entry name" value="Phosphodiesterase_MJ0936/Vps29"/>
</dbReference>
<comment type="similarity">
    <text evidence="1 2">Belongs to the metallophosphoesterase superfamily. YfcE family.</text>
</comment>
<dbReference type="InterPro" id="IPR024654">
    <property type="entry name" value="Calcineurin-like_PHP_lpxH"/>
</dbReference>
<dbReference type="NCBIfam" id="TIGR00040">
    <property type="entry name" value="yfcE"/>
    <property type="match status" value="1"/>
</dbReference>
<dbReference type="Gene3D" id="3.60.21.10">
    <property type="match status" value="1"/>
</dbReference>
<keyword evidence="5" id="KW-1185">Reference proteome</keyword>
<dbReference type="GO" id="GO:0046872">
    <property type="term" value="F:metal ion binding"/>
    <property type="evidence" value="ECO:0007669"/>
    <property type="project" value="UniProtKB-KW"/>
</dbReference>
<name>A0A0E3MBJ2_CLOSL</name>
<evidence type="ECO:0000313" key="4">
    <source>
        <dbReference type="EMBL" id="AKA71747.1"/>
    </source>
</evidence>
<protein>
    <recommendedName>
        <fullName evidence="2">Phosphoesterase</fullName>
        <ecNumber evidence="2">3.1.4.-</ecNumber>
    </recommendedName>
</protein>
<comment type="cofactor">
    <cofactor evidence="2">
        <name>a divalent metal cation</name>
        <dbReference type="ChEBI" id="CHEBI:60240"/>
    </cofactor>
</comment>
<evidence type="ECO:0000259" key="3">
    <source>
        <dbReference type="Pfam" id="PF12850"/>
    </source>
</evidence>
<dbReference type="STRING" id="1548.CSCA_4622"/>
<dbReference type="HOGENOM" id="CLU_063749_2_0_9"/>
<dbReference type="Pfam" id="PF12850">
    <property type="entry name" value="Metallophos_2"/>
    <property type="match status" value="1"/>
</dbReference>
<dbReference type="EC" id="3.1.4.-" evidence="2"/>
<evidence type="ECO:0000256" key="2">
    <source>
        <dbReference type="RuleBase" id="RU362039"/>
    </source>
</evidence>
<accession>A0A0E3MBJ2</accession>
<keyword evidence="2" id="KW-0479">Metal-binding</keyword>
<dbReference type="InterPro" id="IPR029052">
    <property type="entry name" value="Metallo-depent_PP-like"/>
</dbReference>
<dbReference type="AlphaFoldDB" id="A0A0E3MBJ2"/>
<evidence type="ECO:0000256" key="1">
    <source>
        <dbReference type="ARBA" id="ARBA00008950"/>
    </source>
</evidence>
<evidence type="ECO:0000313" key="5">
    <source>
        <dbReference type="Proteomes" id="UP000033115"/>
    </source>
</evidence>
<proteinExistence type="inferred from homology"/>
<dbReference type="Proteomes" id="UP000033115">
    <property type="component" value="Chromosome"/>
</dbReference>
<sequence length="156" mass="17665">MKIGVISDTHRYVWVIENAIKKIGDVDVLVHLGDNVQDVKEIKKYYKGKIINVKGNCDFAVDVPSEKIEVIGDKRVFITHGHRYDVKYDLSRIRYKALEIKADIVLFGHTHVSQIAYEDGIWFVNPGSPAVPRDEFYSVAIIEIKDGKINPGIKGV</sequence>
<dbReference type="SUPFAM" id="SSF56300">
    <property type="entry name" value="Metallo-dependent phosphatases"/>
    <property type="match status" value="1"/>
</dbReference>
<dbReference type="InterPro" id="IPR041802">
    <property type="entry name" value="MPP_YfcE"/>
</dbReference>
<dbReference type="GO" id="GO:0016787">
    <property type="term" value="F:hydrolase activity"/>
    <property type="evidence" value="ECO:0007669"/>
    <property type="project" value="UniProtKB-UniRule"/>
</dbReference>